<protein>
    <submittedName>
        <fullName evidence="1">Uncharacterized protein</fullName>
    </submittedName>
</protein>
<name>A0ABY6ZRT8_9PSED</name>
<evidence type="ECO:0000313" key="1">
    <source>
        <dbReference type="EMBL" id="WAI47644.1"/>
    </source>
</evidence>
<gene>
    <name evidence="1" type="ORF">OU419_17880</name>
</gene>
<organism evidence="1 2">
    <name type="scientific">Pseudomonas triclosanedens</name>
    <dbReference type="NCBI Taxonomy" id="2961893"/>
    <lineage>
        <taxon>Bacteria</taxon>
        <taxon>Pseudomonadati</taxon>
        <taxon>Pseudomonadota</taxon>
        <taxon>Gammaproteobacteria</taxon>
        <taxon>Pseudomonadales</taxon>
        <taxon>Pseudomonadaceae</taxon>
        <taxon>Pseudomonas</taxon>
    </lineage>
</organism>
<evidence type="ECO:0000313" key="2">
    <source>
        <dbReference type="Proteomes" id="UP001163624"/>
    </source>
</evidence>
<keyword evidence="2" id="KW-1185">Reference proteome</keyword>
<sequence length="76" mass="8964">MFITDTRTLRTVRSASFNNDIVIELLQEITPLIENLDLSRRLRCAVRQLKRDADSLEDVWLELAYNRSDANSQRQR</sequence>
<dbReference type="EMBL" id="CP113432">
    <property type="protein sequence ID" value="WAI47644.1"/>
    <property type="molecule type" value="Genomic_DNA"/>
</dbReference>
<accession>A0ABY6ZRT8</accession>
<dbReference type="RefSeq" id="WP_254475639.1">
    <property type="nucleotide sequence ID" value="NZ_CP113432.1"/>
</dbReference>
<proteinExistence type="predicted"/>
<dbReference type="Proteomes" id="UP001163624">
    <property type="component" value="Chromosome"/>
</dbReference>
<reference evidence="1" key="1">
    <citation type="submission" date="2022-11" db="EMBL/GenBank/DDBJ databases">
        <title>Pseudomonas triclosanedens sp. nov., a triclosan degrader isolated from activated sludge.</title>
        <authorList>
            <person name="Yin Y."/>
            <person name="Lu Z."/>
        </authorList>
    </citation>
    <scope>NUCLEOTIDE SEQUENCE</scope>
    <source>
        <strain evidence="1">ZM23</strain>
    </source>
</reference>